<comment type="caution">
    <text evidence="10">The sequence shown here is derived from an EMBL/GenBank/DDBJ whole genome shotgun (WGS) entry which is preliminary data.</text>
</comment>
<dbReference type="EMBL" id="VNHO01000010">
    <property type="protein sequence ID" value="TYP55424.1"/>
    <property type="molecule type" value="Genomic_DNA"/>
</dbReference>
<evidence type="ECO:0000256" key="8">
    <source>
        <dbReference type="ARBA" id="ARBA00033183"/>
    </source>
</evidence>
<dbReference type="GO" id="GO:0051607">
    <property type="term" value="P:defense response to virus"/>
    <property type="evidence" value="ECO:0007669"/>
    <property type="project" value="UniProtKB-KW"/>
</dbReference>
<dbReference type="OrthoDB" id="1063910at2"/>
<dbReference type="GO" id="GO:0003723">
    <property type="term" value="F:RNA binding"/>
    <property type="evidence" value="ECO:0007669"/>
    <property type="project" value="UniProtKB-KW"/>
</dbReference>
<keyword evidence="11" id="KW-1185">Reference proteome</keyword>
<dbReference type="Pfam" id="PF03787">
    <property type="entry name" value="RAMPs"/>
    <property type="match status" value="1"/>
</dbReference>
<evidence type="ECO:0000256" key="6">
    <source>
        <dbReference type="ARBA" id="ARBA00022884"/>
    </source>
</evidence>
<dbReference type="InterPro" id="IPR005537">
    <property type="entry name" value="RAMP_III_fam"/>
</dbReference>
<evidence type="ECO:0000256" key="4">
    <source>
        <dbReference type="ARBA" id="ARBA00022759"/>
    </source>
</evidence>
<keyword evidence="7" id="KW-0051">Antiviral defense</keyword>
<organism evidence="10 11">
    <name type="scientific">Thermosediminibacter litoriperuensis</name>
    <dbReference type="NCBI Taxonomy" id="291989"/>
    <lineage>
        <taxon>Bacteria</taxon>
        <taxon>Bacillati</taxon>
        <taxon>Bacillota</taxon>
        <taxon>Clostridia</taxon>
        <taxon>Thermosediminibacterales</taxon>
        <taxon>Thermosediminibacteraceae</taxon>
        <taxon>Thermosediminibacter</taxon>
    </lineage>
</organism>
<proteinExistence type="inferred from homology"/>
<dbReference type="NCBIfam" id="TIGR02582">
    <property type="entry name" value="cas7_TM1809"/>
    <property type="match status" value="1"/>
</dbReference>
<dbReference type="GO" id="GO:0016787">
    <property type="term" value="F:hydrolase activity"/>
    <property type="evidence" value="ECO:0007669"/>
    <property type="project" value="UniProtKB-KW"/>
</dbReference>
<protein>
    <recommendedName>
        <fullName evidence="2">CRISPR system Cms endoribonuclease Csm3</fullName>
    </recommendedName>
    <alternativeName>
        <fullName evidence="8">CRISPR type III A-associated RAMP protein Csm3</fullName>
    </alternativeName>
</protein>
<reference evidence="10 11" key="1">
    <citation type="submission" date="2019-07" db="EMBL/GenBank/DDBJ databases">
        <title>Genomic Encyclopedia of Type Strains, Phase I: the one thousand microbial genomes (KMG-I) project.</title>
        <authorList>
            <person name="Kyrpides N."/>
        </authorList>
    </citation>
    <scope>NUCLEOTIDE SEQUENCE [LARGE SCALE GENOMIC DNA]</scope>
    <source>
        <strain evidence="10 11">DSM 16647</strain>
    </source>
</reference>
<sequence>MKDLKLAGKYIITSEIVALTGLHIGTSSNTLEIGGVDNSVVKDALGRPYIPGSSLKGKMRALLEYAEGLITPADTMVYVVHNERNKSSNTRIHMCKKEDCAVCNIFGRNHSEHKVVDENDPRGYRPVDFTDAVTPTRLIVRDATLIKESITEQMKENMDFEWTEVKFENNLDRVTSAANPRQTERVPAGARFKSEMVLTVFEGEGTKYIEKLLEAMLLLEDDYLGGQGTRGYGRIAFEKVSIAFRSVGYYEGREEEQIIVENCPSVKEALRKIKRG</sequence>
<evidence type="ECO:0000259" key="9">
    <source>
        <dbReference type="Pfam" id="PF03787"/>
    </source>
</evidence>
<evidence type="ECO:0000256" key="2">
    <source>
        <dbReference type="ARBA" id="ARBA00022150"/>
    </source>
</evidence>
<dbReference type="InterPro" id="IPR013412">
    <property type="entry name" value="CRISPR-assoc_RAMP_Csm3"/>
</dbReference>
<evidence type="ECO:0000256" key="3">
    <source>
        <dbReference type="ARBA" id="ARBA00022722"/>
    </source>
</evidence>
<dbReference type="PANTHER" id="PTHR35579">
    <property type="entry name" value="CRISPR SYSTEM CMS ENDORIBONUCLEASE CSM3"/>
    <property type="match status" value="1"/>
</dbReference>
<dbReference type="Proteomes" id="UP000322294">
    <property type="component" value="Unassembled WGS sequence"/>
</dbReference>
<evidence type="ECO:0000313" key="10">
    <source>
        <dbReference type="EMBL" id="TYP55424.1"/>
    </source>
</evidence>
<accession>A0A5S5ASJ5</accession>
<gene>
    <name evidence="10" type="ORF">LZ11_01139</name>
</gene>
<dbReference type="AlphaFoldDB" id="A0A5S5ASJ5"/>
<evidence type="ECO:0000256" key="5">
    <source>
        <dbReference type="ARBA" id="ARBA00022801"/>
    </source>
</evidence>
<dbReference type="InterPro" id="IPR052216">
    <property type="entry name" value="CRISPR_Csm3_endoribonuclease"/>
</dbReference>
<name>A0A5S5ASJ5_9FIRM</name>
<feature type="domain" description="CRISPR type III-associated protein" evidence="9">
    <location>
        <begin position="16"/>
        <end position="235"/>
    </location>
</feature>
<evidence type="ECO:0000256" key="7">
    <source>
        <dbReference type="ARBA" id="ARBA00023118"/>
    </source>
</evidence>
<keyword evidence="4" id="KW-0255">Endonuclease</keyword>
<keyword evidence="3" id="KW-0540">Nuclease</keyword>
<evidence type="ECO:0000313" key="11">
    <source>
        <dbReference type="Proteomes" id="UP000322294"/>
    </source>
</evidence>
<dbReference type="PANTHER" id="PTHR35579:SF3">
    <property type="entry name" value="CRISPR SYSTEM CMS ENDORIBONUCLEASE CSM3"/>
    <property type="match status" value="1"/>
</dbReference>
<keyword evidence="6" id="KW-0694">RNA-binding</keyword>
<keyword evidence="5" id="KW-0378">Hydrolase</keyword>
<dbReference type="GO" id="GO:0004519">
    <property type="term" value="F:endonuclease activity"/>
    <property type="evidence" value="ECO:0007669"/>
    <property type="project" value="UniProtKB-KW"/>
</dbReference>
<comment type="similarity">
    <text evidence="1">Belongs to the CRISPR-associated Csm3 family.</text>
</comment>
<dbReference type="RefSeq" id="WP_148866914.1">
    <property type="nucleotide sequence ID" value="NZ_VNHO01000010.1"/>
</dbReference>
<evidence type="ECO:0000256" key="1">
    <source>
        <dbReference type="ARBA" id="ARBA00006342"/>
    </source>
</evidence>